<dbReference type="AlphaFoldDB" id="A0AAP0HUN7"/>
<accession>A0AAP0HUN7</accession>
<name>A0AAP0HUN7_9MAGN</name>
<dbReference type="Pfam" id="PF22936">
    <property type="entry name" value="Pol_BBD"/>
    <property type="match status" value="1"/>
</dbReference>
<proteinExistence type="predicted"/>
<comment type="caution">
    <text evidence="2">The sequence shown here is derived from an EMBL/GenBank/DDBJ whole genome shotgun (WGS) entry which is preliminary data.</text>
</comment>
<evidence type="ECO:0000259" key="1">
    <source>
        <dbReference type="Pfam" id="PF22936"/>
    </source>
</evidence>
<evidence type="ECO:0000313" key="3">
    <source>
        <dbReference type="Proteomes" id="UP001420932"/>
    </source>
</evidence>
<protein>
    <recommendedName>
        <fullName evidence="1">Retrovirus-related Pol polyprotein from transposon TNT 1-94-like beta-barrel domain-containing protein</fullName>
    </recommendedName>
</protein>
<feature type="domain" description="Retrovirus-related Pol polyprotein from transposon TNT 1-94-like beta-barrel" evidence="1">
    <location>
        <begin position="45"/>
        <end position="122"/>
    </location>
</feature>
<gene>
    <name evidence="2" type="ORF">Syun_025189</name>
</gene>
<organism evidence="2 3">
    <name type="scientific">Stephania yunnanensis</name>
    <dbReference type="NCBI Taxonomy" id="152371"/>
    <lineage>
        <taxon>Eukaryota</taxon>
        <taxon>Viridiplantae</taxon>
        <taxon>Streptophyta</taxon>
        <taxon>Embryophyta</taxon>
        <taxon>Tracheophyta</taxon>
        <taxon>Spermatophyta</taxon>
        <taxon>Magnoliopsida</taxon>
        <taxon>Ranunculales</taxon>
        <taxon>Menispermaceae</taxon>
        <taxon>Menispermoideae</taxon>
        <taxon>Cissampelideae</taxon>
        <taxon>Stephania</taxon>
    </lineage>
</organism>
<dbReference type="EMBL" id="JBBNAF010000011">
    <property type="protein sequence ID" value="KAK9098144.1"/>
    <property type="molecule type" value="Genomic_DNA"/>
</dbReference>
<evidence type="ECO:0000313" key="2">
    <source>
        <dbReference type="EMBL" id="KAK9098144.1"/>
    </source>
</evidence>
<sequence>MVPLPFLSIHLMVRQFHPNQVNQAMFTASNQVFFAPSDSGLDQSWYADSGASSHVTNDPNQIINRSTYAGTKSLIVGDGSLLPITHVGTLNSPALSSKLNFHNSFYDPQIAKNLLGISQLTHDNPVYVEFYADSCLVKDLRPK</sequence>
<keyword evidence="3" id="KW-1185">Reference proteome</keyword>
<reference evidence="2 3" key="1">
    <citation type="submission" date="2024-01" db="EMBL/GenBank/DDBJ databases">
        <title>Genome assemblies of Stephania.</title>
        <authorList>
            <person name="Yang L."/>
        </authorList>
    </citation>
    <scope>NUCLEOTIDE SEQUENCE [LARGE SCALE GENOMIC DNA]</scope>
    <source>
        <strain evidence="2">YNDBR</strain>
        <tissue evidence="2">Leaf</tissue>
    </source>
</reference>
<dbReference type="Proteomes" id="UP001420932">
    <property type="component" value="Unassembled WGS sequence"/>
</dbReference>
<dbReference type="InterPro" id="IPR054722">
    <property type="entry name" value="PolX-like_BBD"/>
</dbReference>